<evidence type="ECO:0000313" key="1">
    <source>
        <dbReference type="EMBL" id="QDO87781.1"/>
    </source>
</evidence>
<proteinExistence type="predicted"/>
<organism evidence="1 2">
    <name type="scientific">Ornithinimicrobium ciconiae</name>
    <dbReference type="NCBI Taxonomy" id="2594265"/>
    <lineage>
        <taxon>Bacteria</taxon>
        <taxon>Bacillati</taxon>
        <taxon>Actinomycetota</taxon>
        <taxon>Actinomycetes</taxon>
        <taxon>Micrococcales</taxon>
        <taxon>Ornithinimicrobiaceae</taxon>
        <taxon>Ornithinimicrobium</taxon>
    </lineage>
</organism>
<gene>
    <name evidence="1" type="ORF">FNH13_05005</name>
</gene>
<dbReference type="RefSeq" id="WP_143782458.1">
    <property type="nucleotide sequence ID" value="NZ_CP041616.1"/>
</dbReference>
<name>A0A516G8D5_9MICO</name>
<sequence length="243" mass="26658">MKAVERWLSPRMEQEITLARWGRSGAASGTPVLVLPTAGGDAEEVERHHLITKLGHLIESGTITVYSCDSVAGKAMTHSTGTVEYRNWLLNQFHRAVAHEVVPAMHADGGTKLAIVAGASIGAFNSVALICRFPHLFGAAIGMSGTYDVERFVGGVTDDLYFATPRRFLPGLEGPALDLLRQRFVMLASGTGAWENIEESWDMAKALGAKGIPNRVDDWGPDYEHEWPTWWAMLPQYLRELLG</sequence>
<accession>A0A516G8D5</accession>
<dbReference type="PANTHER" id="PTHR48098:SF3">
    <property type="entry name" value="IRON(III) ENTEROBACTIN ESTERASE"/>
    <property type="match status" value="1"/>
</dbReference>
<keyword evidence="2" id="KW-1185">Reference proteome</keyword>
<reference evidence="1 2" key="1">
    <citation type="submission" date="2019-07" db="EMBL/GenBank/DDBJ databases">
        <title>complete genome sequencing of Ornithinimicrobium sp. H23M54.</title>
        <authorList>
            <person name="Bae J.-W."/>
            <person name="Lee S.-Y."/>
        </authorList>
    </citation>
    <scope>NUCLEOTIDE SEQUENCE [LARGE SCALE GENOMIC DNA]</scope>
    <source>
        <strain evidence="1 2">H23M54</strain>
    </source>
</reference>
<dbReference type="KEGG" id="orz:FNH13_05005"/>
<evidence type="ECO:0000313" key="2">
    <source>
        <dbReference type="Proteomes" id="UP000315395"/>
    </source>
</evidence>
<dbReference type="EMBL" id="CP041616">
    <property type="protein sequence ID" value="QDO87781.1"/>
    <property type="molecule type" value="Genomic_DNA"/>
</dbReference>
<dbReference type="SUPFAM" id="SSF53474">
    <property type="entry name" value="alpha/beta-Hydrolases"/>
    <property type="match status" value="1"/>
</dbReference>
<dbReference type="OrthoDB" id="9775130at2"/>
<dbReference type="Gene3D" id="3.40.50.1820">
    <property type="entry name" value="alpha/beta hydrolase"/>
    <property type="match status" value="1"/>
</dbReference>
<protein>
    <recommendedName>
        <fullName evidence="3">Esterase</fullName>
    </recommendedName>
</protein>
<dbReference type="InterPro" id="IPR029058">
    <property type="entry name" value="AB_hydrolase_fold"/>
</dbReference>
<dbReference type="Proteomes" id="UP000315395">
    <property type="component" value="Chromosome"/>
</dbReference>
<dbReference type="PANTHER" id="PTHR48098">
    <property type="entry name" value="ENTEROCHELIN ESTERASE-RELATED"/>
    <property type="match status" value="1"/>
</dbReference>
<dbReference type="InterPro" id="IPR050583">
    <property type="entry name" value="Mycobacterial_A85_antigen"/>
</dbReference>
<evidence type="ECO:0008006" key="3">
    <source>
        <dbReference type="Google" id="ProtNLM"/>
    </source>
</evidence>
<dbReference type="AlphaFoldDB" id="A0A516G8D5"/>